<accession>A0A4C1Y781</accession>
<gene>
    <name evidence="1" type="ORF">EVAR_58855_1</name>
</gene>
<dbReference type="Proteomes" id="UP000299102">
    <property type="component" value="Unassembled WGS sequence"/>
</dbReference>
<reference evidence="1 2" key="1">
    <citation type="journal article" date="2019" name="Commun. Biol.">
        <title>The bagworm genome reveals a unique fibroin gene that provides high tensile strength.</title>
        <authorList>
            <person name="Kono N."/>
            <person name="Nakamura H."/>
            <person name="Ohtoshi R."/>
            <person name="Tomita M."/>
            <person name="Numata K."/>
            <person name="Arakawa K."/>
        </authorList>
    </citation>
    <scope>NUCLEOTIDE SEQUENCE [LARGE SCALE GENOMIC DNA]</scope>
</reference>
<keyword evidence="2" id="KW-1185">Reference proteome</keyword>
<proteinExistence type="predicted"/>
<organism evidence="1 2">
    <name type="scientific">Eumeta variegata</name>
    <name type="common">Bagworm moth</name>
    <name type="synonym">Eumeta japonica</name>
    <dbReference type="NCBI Taxonomy" id="151549"/>
    <lineage>
        <taxon>Eukaryota</taxon>
        <taxon>Metazoa</taxon>
        <taxon>Ecdysozoa</taxon>
        <taxon>Arthropoda</taxon>
        <taxon>Hexapoda</taxon>
        <taxon>Insecta</taxon>
        <taxon>Pterygota</taxon>
        <taxon>Neoptera</taxon>
        <taxon>Endopterygota</taxon>
        <taxon>Lepidoptera</taxon>
        <taxon>Glossata</taxon>
        <taxon>Ditrysia</taxon>
        <taxon>Tineoidea</taxon>
        <taxon>Psychidae</taxon>
        <taxon>Oiketicinae</taxon>
        <taxon>Eumeta</taxon>
    </lineage>
</organism>
<dbReference type="AlphaFoldDB" id="A0A4C1Y781"/>
<dbReference type="EMBL" id="BGZK01001120">
    <property type="protein sequence ID" value="GBP71758.1"/>
    <property type="molecule type" value="Genomic_DNA"/>
</dbReference>
<comment type="caution">
    <text evidence="1">The sequence shown here is derived from an EMBL/GenBank/DDBJ whole genome shotgun (WGS) entry which is preliminary data.</text>
</comment>
<protein>
    <submittedName>
        <fullName evidence="1">Uncharacterized protein</fullName>
    </submittedName>
</protein>
<evidence type="ECO:0000313" key="2">
    <source>
        <dbReference type="Proteomes" id="UP000299102"/>
    </source>
</evidence>
<evidence type="ECO:0000313" key="1">
    <source>
        <dbReference type="EMBL" id="GBP71758.1"/>
    </source>
</evidence>
<sequence length="166" mass="19362">MHGEEFLFERMRSFSISRYRPSNQRESIKVERNKIICPTPRRYLSRGYDTAGPILRRRLHKNNRQIPIYACTERSRGSKRRAPTPLADVGGTLYPVYTAPLKTSHYSLEYEGRVGVWRSITRLRRRERRGLGAGRPGMPKVANFTRTAIVLLVYYAYPEIISDMKI</sequence>
<name>A0A4C1Y781_EUMVA</name>